<dbReference type="InterPro" id="IPR050362">
    <property type="entry name" value="Cation-dep_OMT"/>
</dbReference>
<keyword evidence="2 4" id="KW-0808">Transferase</keyword>
<evidence type="ECO:0000256" key="3">
    <source>
        <dbReference type="ARBA" id="ARBA00022691"/>
    </source>
</evidence>
<name>A0ABP3AZ03_9LIST</name>
<comment type="similarity">
    <text evidence="4">Belongs to the class I-like SAM-binding methyltransferase superfamily. Cation-dependent O-methyltransferase family.</text>
</comment>
<reference evidence="5 6" key="1">
    <citation type="journal article" date="2014" name="Int. J. Syst. Evol. Microbiol.">
        <title>Listeria floridensis sp. nov., Listeria aquatica sp. nov., Listeria cornellensis sp. nov., Listeria riparia sp. nov. and Listeria grandensis sp. nov., from agricultural and natural environments.</title>
        <authorList>
            <person name="den Bakker H.C."/>
            <person name="Warchocki S."/>
            <person name="Wright E.M."/>
            <person name="Allred A.F."/>
            <person name="Ahlstrom C."/>
            <person name="Manuel C.S."/>
            <person name="Stasiewicz M.J."/>
            <person name="Burrell A."/>
            <person name="Roof S."/>
            <person name="Strawn L."/>
            <person name="Fortes E.D."/>
            <person name="Nightingale K.K."/>
            <person name="Kephart D."/>
            <person name="Wiedmann M."/>
        </authorList>
    </citation>
    <scope>NUCLEOTIDE SEQUENCE [LARGE SCALE GENOMIC DNA]</scope>
    <source>
        <strain evidence="5 6">FSL S10-1187</strain>
    </source>
</reference>
<dbReference type="PANTHER" id="PTHR10509:SF14">
    <property type="entry name" value="CAFFEOYL-COA O-METHYLTRANSFERASE 3-RELATED"/>
    <property type="match status" value="1"/>
</dbReference>
<evidence type="ECO:0000256" key="4">
    <source>
        <dbReference type="HAMAP-Rule" id="MF_02217"/>
    </source>
</evidence>
<comment type="catalytic activity">
    <reaction evidence="4">
        <text>5-hydroxyuridine(34) in tRNA + S-adenosyl-L-methionine = 5-methoxyuridine(34) in tRNA + S-adenosyl-L-homocysteine + H(+)</text>
        <dbReference type="Rhea" id="RHEA:60524"/>
        <dbReference type="Rhea" id="RHEA-COMP:13381"/>
        <dbReference type="Rhea" id="RHEA-COMP:15591"/>
        <dbReference type="ChEBI" id="CHEBI:15378"/>
        <dbReference type="ChEBI" id="CHEBI:57856"/>
        <dbReference type="ChEBI" id="CHEBI:59789"/>
        <dbReference type="ChEBI" id="CHEBI:136877"/>
        <dbReference type="ChEBI" id="CHEBI:143860"/>
    </reaction>
</comment>
<accession>A0ABP3AZ03</accession>
<keyword evidence="4" id="KW-0479">Metal-binding</keyword>
<dbReference type="CDD" id="cd02440">
    <property type="entry name" value="AdoMet_MTases"/>
    <property type="match status" value="1"/>
</dbReference>
<gene>
    <name evidence="4" type="primary">trmR</name>
    <name evidence="5" type="ORF">MFLO_05894</name>
</gene>
<dbReference type="PANTHER" id="PTHR10509">
    <property type="entry name" value="O-METHYLTRANSFERASE-RELATED"/>
    <property type="match status" value="1"/>
</dbReference>
<keyword evidence="4" id="KW-0460">Magnesium</keyword>
<feature type="binding site" evidence="4">
    <location>
        <position position="35"/>
    </location>
    <ligand>
        <name>S-adenosyl-L-methionine</name>
        <dbReference type="ChEBI" id="CHEBI:59789"/>
    </ligand>
</feature>
<keyword evidence="4" id="KW-0819">tRNA processing</keyword>
<keyword evidence="1 4" id="KW-0489">Methyltransferase</keyword>
<dbReference type="Pfam" id="PF01596">
    <property type="entry name" value="Methyltransf_3"/>
    <property type="match status" value="1"/>
</dbReference>
<keyword evidence="3 4" id="KW-0949">S-adenosyl-L-methionine</keyword>
<dbReference type="PROSITE" id="PS51682">
    <property type="entry name" value="SAM_OMT_I"/>
    <property type="match status" value="1"/>
</dbReference>
<sequence>MDETIHAYLLEQIPERSPFFSEIEAYAKQEGVPIMEKDSLHAMLQIMAIQQPKRILELGTAIGYSALRMQEVLPETEIITIERDEARFTLAQENAAKFGANQIQFVLGDALVDFETLLASAPFDAIFIDAAKAQYEKFFELYAPYLAENGVIYSDNVLFKGLALDELPEVQKKARMAKKMRAFNAFLNEQTDFVTSTIPLGDGLAITRRRDVK</sequence>
<dbReference type="Proteomes" id="UP000019249">
    <property type="component" value="Unassembled WGS sequence"/>
</dbReference>
<dbReference type="InterPro" id="IPR029063">
    <property type="entry name" value="SAM-dependent_MTases_sf"/>
</dbReference>
<comment type="function">
    <text evidence="4">Catalyzes the methylation of 5-hydroxyuridine (ho5U) to form 5-methoxyuridine (mo5U) at position 34 in tRNAs.</text>
</comment>
<dbReference type="EMBL" id="AODF01000009">
    <property type="protein sequence ID" value="EUJ32806.1"/>
    <property type="molecule type" value="Genomic_DNA"/>
</dbReference>
<dbReference type="InterPro" id="IPR002935">
    <property type="entry name" value="SAM_O-MeTrfase"/>
</dbReference>
<dbReference type="EC" id="2.1.1.-" evidence="4"/>
<protein>
    <recommendedName>
        <fullName evidence="4">tRNA 5-hydroxyuridine methyltransferase</fullName>
        <ecNumber evidence="4">2.1.1.-</ecNumber>
    </recommendedName>
    <alternativeName>
        <fullName evidence="4">ho5U methyltransferase</fullName>
    </alternativeName>
</protein>
<feature type="binding site" evidence="4">
    <location>
        <position position="156"/>
    </location>
    <ligand>
        <name>Mg(2+)</name>
        <dbReference type="ChEBI" id="CHEBI:18420"/>
    </ligand>
</feature>
<feature type="binding site" evidence="4">
    <location>
        <position position="65"/>
    </location>
    <ligand>
        <name>S-adenosyl-L-methionine</name>
        <dbReference type="ChEBI" id="CHEBI:59789"/>
    </ligand>
</feature>
<evidence type="ECO:0000256" key="1">
    <source>
        <dbReference type="ARBA" id="ARBA00022603"/>
    </source>
</evidence>
<feature type="binding site" evidence="4">
    <location>
        <position position="155"/>
    </location>
    <ligand>
        <name>Mg(2+)</name>
        <dbReference type="ChEBI" id="CHEBI:18420"/>
    </ligand>
</feature>
<dbReference type="SUPFAM" id="SSF53335">
    <property type="entry name" value="S-adenosyl-L-methionine-dependent methyltransferases"/>
    <property type="match status" value="1"/>
</dbReference>
<evidence type="ECO:0000256" key="2">
    <source>
        <dbReference type="ARBA" id="ARBA00022679"/>
    </source>
</evidence>
<dbReference type="InterPro" id="IPR043675">
    <property type="entry name" value="TrmR_methyltr"/>
</dbReference>
<feature type="binding site" evidence="4">
    <location>
        <begin position="109"/>
        <end position="110"/>
    </location>
    <ligand>
        <name>S-adenosyl-L-methionine</name>
        <dbReference type="ChEBI" id="CHEBI:59789"/>
    </ligand>
</feature>
<proteinExistence type="inferred from homology"/>
<organism evidence="5 6">
    <name type="scientific">Listeria floridensis FSL S10-1187</name>
    <dbReference type="NCBI Taxonomy" id="1265817"/>
    <lineage>
        <taxon>Bacteria</taxon>
        <taxon>Bacillati</taxon>
        <taxon>Bacillota</taxon>
        <taxon>Bacilli</taxon>
        <taxon>Bacillales</taxon>
        <taxon>Listeriaceae</taxon>
        <taxon>Listeria</taxon>
    </lineage>
</organism>
<feature type="binding site" evidence="4">
    <location>
        <position position="129"/>
    </location>
    <ligand>
        <name>Mg(2+)</name>
        <dbReference type="ChEBI" id="CHEBI:18420"/>
    </ligand>
</feature>
<comment type="subunit">
    <text evidence="4">Homodimer.</text>
</comment>
<feature type="binding site" evidence="4">
    <location>
        <position position="129"/>
    </location>
    <ligand>
        <name>S-adenosyl-L-methionine</name>
        <dbReference type="ChEBI" id="CHEBI:59789"/>
    </ligand>
</feature>
<evidence type="ECO:0000313" key="6">
    <source>
        <dbReference type="Proteomes" id="UP000019249"/>
    </source>
</evidence>
<comment type="caution">
    <text evidence="5">The sequence shown here is derived from an EMBL/GenBank/DDBJ whole genome shotgun (WGS) entry which is preliminary data.</text>
</comment>
<dbReference type="HAMAP" id="MF_02217">
    <property type="entry name" value="TrmR_methyltr"/>
    <property type="match status" value="1"/>
</dbReference>
<dbReference type="Gene3D" id="3.40.50.150">
    <property type="entry name" value="Vaccinia Virus protein VP39"/>
    <property type="match status" value="1"/>
</dbReference>
<feature type="binding site" evidence="4">
    <location>
        <position position="82"/>
    </location>
    <ligand>
        <name>S-adenosyl-L-methionine</name>
        <dbReference type="ChEBI" id="CHEBI:59789"/>
    </ligand>
</feature>
<evidence type="ECO:0000313" key="5">
    <source>
        <dbReference type="EMBL" id="EUJ32806.1"/>
    </source>
</evidence>
<dbReference type="RefSeq" id="WP_036096845.1">
    <property type="nucleotide sequence ID" value="NZ_AODF01000009.1"/>
</dbReference>
<keyword evidence="6" id="KW-1185">Reference proteome</keyword>